<dbReference type="Gene3D" id="2.40.50.140">
    <property type="entry name" value="Nucleic acid-binding proteins"/>
    <property type="match status" value="1"/>
</dbReference>
<evidence type="ECO:0000313" key="2">
    <source>
        <dbReference type="EMBL" id="EKC37433.1"/>
    </source>
</evidence>
<dbReference type="PANTHER" id="PTHR10724">
    <property type="entry name" value="30S RIBOSOMAL PROTEIN S1"/>
    <property type="match status" value="1"/>
</dbReference>
<dbReference type="FunFam" id="2.40.50.140:FF:000051">
    <property type="entry name" value="RNA-binding transcriptional accessory protein"/>
    <property type="match status" value="1"/>
</dbReference>
<gene>
    <name evidence="2" type="ORF">CGI_10019331</name>
</gene>
<dbReference type="SMART" id="SM00316">
    <property type="entry name" value="S1"/>
    <property type="match status" value="1"/>
</dbReference>
<dbReference type="PANTHER" id="PTHR10724:SF10">
    <property type="entry name" value="S1 RNA-BINDING DOMAIN-CONTAINING PROTEIN 1"/>
    <property type="match status" value="1"/>
</dbReference>
<dbReference type="InterPro" id="IPR050437">
    <property type="entry name" value="Ribos_protein_bS1-like"/>
</dbReference>
<dbReference type="Pfam" id="PF00575">
    <property type="entry name" value="S1"/>
    <property type="match status" value="1"/>
</dbReference>
<organism evidence="2">
    <name type="scientific">Magallana gigas</name>
    <name type="common">Pacific oyster</name>
    <name type="synonym">Crassostrea gigas</name>
    <dbReference type="NCBI Taxonomy" id="29159"/>
    <lineage>
        <taxon>Eukaryota</taxon>
        <taxon>Metazoa</taxon>
        <taxon>Spiralia</taxon>
        <taxon>Lophotrochozoa</taxon>
        <taxon>Mollusca</taxon>
        <taxon>Bivalvia</taxon>
        <taxon>Autobranchia</taxon>
        <taxon>Pteriomorphia</taxon>
        <taxon>Ostreida</taxon>
        <taxon>Ostreoidea</taxon>
        <taxon>Ostreidae</taxon>
        <taxon>Magallana</taxon>
    </lineage>
</organism>
<dbReference type="GO" id="GO:0005737">
    <property type="term" value="C:cytoplasm"/>
    <property type="evidence" value="ECO:0007669"/>
    <property type="project" value="UniProtKB-ARBA"/>
</dbReference>
<dbReference type="PROSITE" id="PS50126">
    <property type="entry name" value="S1"/>
    <property type="match status" value="1"/>
</dbReference>
<proteinExistence type="predicted"/>
<dbReference type="EMBL" id="JH816864">
    <property type="protein sequence ID" value="EKC37433.1"/>
    <property type="molecule type" value="Genomic_DNA"/>
</dbReference>
<comment type="function">
    <text evidence="1">Associates with the EF-Tu.GDP complex and induces the exchange of GDP to GTP. It remains bound to the aminoacyl-tRNA.EF-Tu.GTP complex up to the GTP hydrolysis stage on the ribosome.</text>
</comment>
<dbReference type="SUPFAM" id="SSF50249">
    <property type="entry name" value="Nucleic acid-binding proteins"/>
    <property type="match status" value="1"/>
</dbReference>
<accession>K1QUW4</accession>
<dbReference type="InParanoid" id="K1QUW4"/>
<dbReference type="GO" id="GO:0003729">
    <property type="term" value="F:mRNA binding"/>
    <property type="evidence" value="ECO:0007669"/>
    <property type="project" value="TreeGrafter"/>
</dbReference>
<dbReference type="GO" id="GO:0006412">
    <property type="term" value="P:translation"/>
    <property type="evidence" value="ECO:0007669"/>
    <property type="project" value="TreeGrafter"/>
</dbReference>
<dbReference type="AlphaFoldDB" id="K1QUW4"/>
<reference evidence="2" key="1">
    <citation type="journal article" date="2012" name="Nature">
        <title>The oyster genome reveals stress adaptation and complexity of shell formation.</title>
        <authorList>
            <person name="Zhang G."/>
            <person name="Fang X."/>
            <person name="Guo X."/>
            <person name="Li L."/>
            <person name="Luo R."/>
            <person name="Xu F."/>
            <person name="Yang P."/>
            <person name="Zhang L."/>
            <person name="Wang X."/>
            <person name="Qi H."/>
            <person name="Xiong Z."/>
            <person name="Que H."/>
            <person name="Xie Y."/>
            <person name="Holland P.W."/>
            <person name="Paps J."/>
            <person name="Zhu Y."/>
            <person name="Wu F."/>
            <person name="Chen Y."/>
            <person name="Wang J."/>
            <person name="Peng C."/>
            <person name="Meng J."/>
            <person name="Yang L."/>
            <person name="Liu J."/>
            <person name="Wen B."/>
            <person name="Zhang N."/>
            <person name="Huang Z."/>
            <person name="Zhu Q."/>
            <person name="Feng Y."/>
            <person name="Mount A."/>
            <person name="Hedgecock D."/>
            <person name="Xu Z."/>
            <person name="Liu Y."/>
            <person name="Domazet-Loso T."/>
            <person name="Du Y."/>
            <person name="Sun X."/>
            <person name="Zhang S."/>
            <person name="Liu B."/>
            <person name="Cheng P."/>
            <person name="Jiang X."/>
            <person name="Li J."/>
            <person name="Fan D."/>
            <person name="Wang W."/>
            <person name="Fu W."/>
            <person name="Wang T."/>
            <person name="Wang B."/>
            <person name="Zhang J."/>
            <person name="Peng Z."/>
            <person name="Li Y."/>
            <person name="Li N."/>
            <person name="Wang J."/>
            <person name="Chen M."/>
            <person name="He Y."/>
            <person name="Tan F."/>
            <person name="Song X."/>
            <person name="Zheng Q."/>
            <person name="Huang R."/>
            <person name="Yang H."/>
            <person name="Du X."/>
            <person name="Chen L."/>
            <person name="Yang M."/>
            <person name="Gaffney P.M."/>
            <person name="Wang S."/>
            <person name="Luo L."/>
            <person name="She Z."/>
            <person name="Ming Y."/>
            <person name="Huang W."/>
            <person name="Zhang S."/>
            <person name="Huang B."/>
            <person name="Zhang Y."/>
            <person name="Qu T."/>
            <person name="Ni P."/>
            <person name="Miao G."/>
            <person name="Wang J."/>
            <person name="Wang Q."/>
            <person name="Steinberg C.E."/>
            <person name="Wang H."/>
            <person name="Li N."/>
            <person name="Qian L."/>
            <person name="Zhang G."/>
            <person name="Li Y."/>
            <person name="Yang H."/>
            <person name="Liu X."/>
            <person name="Wang J."/>
            <person name="Yin Y."/>
            <person name="Wang J."/>
        </authorList>
    </citation>
    <scope>NUCLEOTIDE SEQUENCE [LARGE SCALE GENOMIC DNA]</scope>
    <source>
        <strain evidence="2">05x7-T-G4-1.051#20</strain>
    </source>
</reference>
<name>K1QUW4_MAGGI</name>
<evidence type="ECO:0000256" key="1">
    <source>
        <dbReference type="ARBA" id="ARBA00025453"/>
    </source>
</evidence>
<dbReference type="GO" id="GO:0003735">
    <property type="term" value="F:structural constituent of ribosome"/>
    <property type="evidence" value="ECO:0007669"/>
    <property type="project" value="TreeGrafter"/>
</dbReference>
<protein>
    <submittedName>
        <fullName evidence="2">S1 RNA-binding domain-containing protein 1</fullName>
    </submittedName>
</protein>
<dbReference type="HOGENOM" id="CLU_1673187_0_0_1"/>
<dbReference type="InterPro" id="IPR012340">
    <property type="entry name" value="NA-bd_OB-fold"/>
</dbReference>
<dbReference type="InterPro" id="IPR003029">
    <property type="entry name" value="S1_domain"/>
</dbReference>
<sequence>MNTDFYYVIIKKAITGIKPSELGRDSAIERVKAYKKNHSVQELNQDIQVGEPTIQLILDAFLQPCGYDIREKEMQPLFKEGIRDIASLREGTRLTGKVTNVTHFGAFVDIGVGRDGLIHNSNMKRTDLQLGHRVEVKVIKMDKAGNRIGLNLEHKL</sequence>